<dbReference type="Pfam" id="PF02518">
    <property type="entry name" value="HATPase_c"/>
    <property type="match status" value="1"/>
</dbReference>
<dbReference type="InterPro" id="IPR003661">
    <property type="entry name" value="HisK_dim/P_dom"/>
</dbReference>
<feature type="domain" description="Histidine kinase" evidence="16">
    <location>
        <begin position="387"/>
        <end position="605"/>
    </location>
</feature>
<keyword evidence="13 15" id="KW-0472">Membrane</keyword>
<gene>
    <name evidence="17" type="ORF">RY831_20825</name>
</gene>
<dbReference type="Gene3D" id="6.10.250.3020">
    <property type="match status" value="1"/>
</dbReference>
<dbReference type="InterPro" id="IPR004358">
    <property type="entry name" value="Sig_transdc_His_kin-like_C"/>
</dbReference>
<organism evidence="17 18">
    <name type="scientific">Noviherbaspirillum album</name>
    <dbReference type="NCBI Taxonomy" id="3080276"/>
    <lineage>
        <taxon>Bacteria</taxon>
        <taxon>Pseudomonadati</taxon>
        <taxon>Pseudomonadota</taxon>
        <taxon>Betaproteobacteria</taxon>
        <taxon>Burkholderiales</taxon>
        <taxon>Oxalobacteraceae</taxon>
        <taxon>Noviherbaspirillum</taxon>
    </lineage>
</organism>
<keyword evidence="4" id="KW-1003">Cell membrane</keyword>
<dbReference type="SUPFAM" id="SSF55874">
    <property type="entry name" value="ATPase domain of HSP90 chaperone/DNA topoisomerase II/histidine kinase"/>
    <property type="match status" value="1"/>
</dbReference>
<keyword evidence="8" id="KW-0547">Nucleotide-binding</keyword>
<dbReference type="Proteomes" id="UP001352263">
    <property type="component" value="Unassembled WGS sequence"/>
</dbReference>
<reference evidence="17 18" key="1">
    <citation type="submission" date="2023-10" db="EMBL/GenBank/DDBJ databases">
        <title>Noviherbaspirillum sp. CPCC 100848 genome assembly.</title>
        <authorList>
            <person name="Li X.Y."/>
            <person name="Fang X.M."/>
        </authorList>
    </citation>
    <scope>NUCLEOTIDE SEQUENCE [LARGE SCALE GENOMIC DNA]</scope>
    <source>
        <strain evidence="17 18">CPCC 100848</strain>
    </source>
</reference>
<comment type="catalytic activity">
    <reaction evidence="1">
        <text>ATP + protein L-histidine = ADP + protein N-phospho-L-histidine.</text>
        <dbReference type="EC" id="2.7.13.3"/>
    </reaction>
</comment>
<keyword evidence="12" id="KW-0902">Two-component regulatory system</keyword>
<dbReference type="PRINTS" id="PR00344">
    <property type="entry name" value="BCTRLSENSOR"/>
</dbReference>
<keyword evidence="7 15" id="KW-0812">Transmembrane</keyword>
<feature type="transmembrane region" description="Helical" evidence="15">
    <location>
        <begin position="9"/>
        <end position="31"/>
    </location>
</feature>
<evidence type="ECO:0000256" key="9">
    <source>
        <dbReference type="ARBA" id="ARBA00022777"/>
    </source>
</evidence>
<evidence type="ECO:0000256" key="10">
    <source>
        <dbReference type="ARBA" id="ARBA00022840"/>
    </source>
</evidence>
<dbReference type="Pfam" id="PF02743">
    <property type="entry name" value="dCache_1"/>
    <property type="match status" value="1"/>
</dbReference>
<evidence type="ECO:0000256" key="5">
    <source>
        <dbReference type="ARBA" id="ARBA00022553"/>
    </source>
</evidence>
<dbReference type="InterPro" id="IPR029151">
    <property type="entry name" value="Sensor-like_sf"/>
</dbReference>
<dbReference type="Gene3D" id="1.10.287.130">
    <property type="match status" value="1"/>
</dbReference>
<dbReference type="InterPro" id="IPR017055">
    <property type="entry name" value="Sig_transdc_His_kinase_DctB"/>
</dbReference>
<dbReference type="PROSITE" id="PS50109">
    <property type="entry name" value="HIS_KIN"/>
    <property type="match status" value="1"/>
</dbReference>
<evidence type="ECO:0000256" key="14">
    <source>
        <dbReference type="SAM" id="Coils"/>
    </source>
</evidence>
<dbReference type="Gene3D" id="3.30.565.10">
    <property type="entry name" value="Histidine kinase-like ATPase, C-terminal domain"/>
    <property type="match status" value="1"/>
</dbReference>
<keyword evidence="18" id="KW-1185">Reference proteome</keyword>
<feature type="transmembrane region" description="Helical" evidence="15">
    <location>
        <begin position="287"/>
        <end position="309"/>
    </location>
</feature>
<keyword evidence="14" id="KW-0175">Coiled coil</keyword>
<evidence type="ECO:0000256" key="3">
    <source>
        <dbReference type="ARBA" id="ARBA00012438"/>
    </source>
</evidence>
<evidence type="ECO:0000259" key="16">
    <source>
        <dbReference type="PROSITE" id="PS50109"/>
    </source>
</evidence>
<dbReference type="CDD" id="cd00082">
    <property type="entry name" value="HisKA"/>
    <property type="match status" value="1"/>
</dbReference>
<evidence type="ECO:0000256" key="15">
    <source>
        <dbReference type="SAM" id="Phobius"/>
    </source>
</evidence>
<dbReference type="Gene3D" id="3.30.450.20">
    <property type="entry name" value="PAS domain"/>
    <property type="match status" value="2"/>
</dbReference>
<keyword evidence="11 15" id="KW-1133">Transmembrane helix</keyword>
<evidence type="ECO:0000256" key="12">
    <source>
        <dbReference type="ARBA" id="ARBA00023012"/>
    </source>
</evidence>
<evidence type="ECO:0000256" key="13">
    <source>
        <dbReference type="ARBA" id="ARBA00023136"/>
    </source>
</evidence>
<dbReference type="PANTHER" id="PTHR43065">
    <property type="entry name" value="SENSOR HISTIDINE KINASE"/>
    <property type="match status" value="1"/>
</dbReference>
<evidence type="ECO:0000256" key="1">
    <source>
        <dbReference type="ARBA" id="ARBA00000085"/>
    </source>
</evidence>
<keyword evidence="9" id="KW-0418">Kinase</keyword>
<dbReference type="EMBL" id="JAWIIV010000020">
    <property type="protein sequence ID" value="MEC4721615.1"/>
    <property type="molecule type" value="Genomic_DNA"/>
</dbReference>
<sequence>MRFAKQKVLIALAVFAAIAAGLLIWTVYLVARDRASDDIRSAAERQLHIIAVDLESLLERYETLPFTLSFHPEVVKALQHPGSAQSLADLNGTLEVIQRQAKVSAIYLMNRDGDTLAASNWNEPLTFIGRNFAFRPYFQDAFAGQSGHFYGIGNATSEPGYFIAQPVYATPAVRSGEPIGVIAVKISLSEFEQTWRSSEDPLALVDRSGVVFLSNREAWRYHSIAPLDKAAQDDLAGTRQYAGKSIAPISSLPKTAVAGFGPHVGKQVGRLRWQLMLFPSMARVHRAASYAALSAALVIGIAALSLMAIHQRRRRIEERLESRRALQQAAEELERRIGQRTAELLEANRDLEHKFTKLQETEHLLRNTQDELVQAGKLAMLGQMAAGITHELNQPLAAIRAFADNAVTFLGRGQPDRAQDNLGQISAASARMGAIIGQLKGFARKTHDHVSRVDLGSAIAASVMLLNNEFKRHGASLSTDIAENIIVAGDMVRTEQVLINLLRNALDAVDGTPRREIFVSLRREDGDAVVRIRDSGPGIPAEVAEHLFEPFFTTKPSGKGLGLGLAISSSIVQAMNGQLSAQNWSDGHQGSEGGAEFIVRLPLQPTISQQDGSQFVSA</sequence>
<dbReference type="InterPro" id="IPR036097">
    <property type="entry name" value="HisK_dim/P_sf"/>
</dbReference>
<dbReference type="SUPFAM" id="SSF103190">
    <property type="entry name" value="Sensory domain-like"/>
    <property type="match status" value="1"/>
</dbReference>
<keyword evidence="5" id="KW-0597">Phosphoprotein</keyword>
<dbReference type="GO" id="GO:0005524">
    <property type="term" value="F:ATP binding"/>
    <property type="evidence" value="ECO:0007669"/>
    <property type="project" value="UniProtKB-KW"/>
</dbReference>
<evidence type="ECO:0000313" key="18">
    <source>
        <dbReference type="Proteomes" id="UP001352263"/>
    </source>
</evidence>
<evidence type="ECO:0000256" key="2">
    <source>
        <dbReference type="ARBA" id="ARBA00004651"/>
    </source>
</evidence>
<dbReference type="InterPro" id="IPR005467">
    <property type="entry name" value="His_kinase_dom"/>
</dbReference>
<feature type="coiled-coil region" evidence="14">
    <location>
        <begin position="316"/>
        <end position="361"/>
    </location>
</feature>
<evidence type="ECO:0000256" key="7">
    <source>
        <dbReference type="ARBA" id="ARBA00022692"/>
    </source>
</evidence>
<evidence type="ECO:0000256" key="8">
    <source>
        <dbReference type="ARBA" id="ARBA00022741"/>
    </source>
</evidence>
<dbReference type="SMART" id="SM00388">
    <property type="entry name" value="HisKA"/>
    <property type="match status" value="1"/>
</dbReference>
<accession>A0ABU6JEA4</accession>
<evidence type="ECO:0000313" key="17">
    <source>
        <dbReference type="EMBL" id="MEC4721615.1"/>
    </source>
</evidence>
<dbReference type="PIRSF" id="PIRSF036431">
    <property type="entry name" value="STHK_DctB"/>
    <property type="match status" value="1"/>
</dbReference>
<dbReference type="RefSeq" id="WP_326508301.1">
    <property type="nucleotide sequence ID" value="NZ_JAWIIV010000020.1"/>
</dbReference>
<evidence type="ECO:0000256" key="6">
    <source>
        <dbReference type="ARBA" id="ARBA00022679"/>
    </source>
</evidence>
<comment type="subcellular location">
    <subcellularLocation>
        <location evidence="2">Cell membrane</location>
        <topology evidence="2">Multi-pass membrane protein</topology>
    </subcellularLocation>
</comment>
<dbReference type="InterPro" id="IPR003594">
    <property type="entry name" value="HATPase_dom"/>
</dbReference>
<keyword evidence="6" id="KW-0808">Transferase</keyword>
<name>A0ABU6JEA4_9BURK</name>
<dbReference type="EC" id="2.7.13.3" evidence="3"/>
<keyword evidence="10 17" id="KW-0067">ATP-binding</keyword>
<protein>
    <recommendedName>
        <fullName evidence="3">histidine kinase</fullName>
        <ecNumber evidence="3">2.7.13.3</ecNumber>
    </recommendedName>
</protein>
<dbReference type="PANTHER" id="PTHR43065:SF46">
    <property type="entry name" value="C4-DICARBOXYLATE TRANSPORT SENSOR PROTEIN DCTB"/>
    <property type="match status" value="1"/>
</dbReference>
<dbReference type="Pfam" id="PF00512">
    <property type="entry name" value="HisKA"/>
    <property type="match status" value="1"/>
</dbReference>
<dbReference type="InterPro" id="IPR033479">
    <property type="entry name" value="dCache_1"/>
</dbReference>
<evidence type="ECO:0000256" key="11">
    <source>
        <dbReference type="ARBA" id="ARBA00022989"/>
    </source>
</evidence>
<dbReference type="SMART" id="SM00387">
    <property type="entry name" value="HATPase_c"/>
    <property type="match status" value="1"/>
</dbReference>
<comment type="caution">
    <text evidence="17">The sequence shown here is derived from an EMBL/GenBank/DDBJ whole genome shotgun (WGS) entry which is preliminary data.</text>
</comment>
<evidence type="ECO:0000256" key="4">
    <source>
        <dbReference type="ARBA" id="ARBA00022475"/>
    </source>
</evidence>
<dbReference type="InterPro" id="IPR036890">
    <property type="entry name" value="HATPase_C_sf"/>
</dbReference>
<dbReference type="SUPFAM" id="SSF47384">
    <property type="entry name" value="Homodimeric domain of signal transducing histidine kinase"/>
    <property type="match status" value="1"/>
</dbReference>
<proteinExistence type="predicted"/>